<evidence type="ECO:0000313" key="2">
    <source>
        <dbReference type="Proteomes" id="UP000636960"/>
    </source>
</evidence>
<gene>
    <name evidence="1" type="ORF">Ari01nite_25140</name>
</gene>
<protein>
    <recommendedName>
        <fullName evidence="3">Protein tyrosine phosphatase</fullName>
    </recommendedName>
</protein>
<dbReference type="InterPro" id="IPR016130">
    <property type="entry name" value="Tyr_Pase_AS"/>
</dbReference>
<dbReference type="InterPro" id="IPR026893">
    <property type="entry name" value="Tyr/Ser_Pase_IphP-type"/>
</dbReference>
<dbReference type="PROSITE" id="PS00383">
    <property type="entry name" value="TYR_PHOSPHATASE_1"/>
    <property type="match status" value="1"/>
</dbReference>
<dbReference type="RefSeq" id="WP_203781349.1">
    <property type="nucleotide sequence ID" value="NZ_BOMV01000023.1"/>
</dbReference>
<reference evidence="1" key="1">
    <citation type="submission" date="2021-01" db="EMBL/GenBank/DDBJ databases">
        <title>Whole genome shotgun sequence of Actinoplanes rishiriensis NBRC 108556.</title>
        <authorList>
            <person name="Komaki H."/>
            <person name="Tamura T."/>
        </authorList>
    </citation>
    <scope>NUCLEOTIDE SEQUENCE</scope>
    <source>
        <strain evidence="1">NBRC 108556</strain>
    </source>
</reference>
<dbReference type="Pfam" id="PF13350">
    <property type="entry name" value="Y_phosphatase3"/>
    <property type="match status" value="1"/>
</dbReference>
<comment type="caution">
    <text evidence="1">The sequence shown here is derived from an EMBL/GenBank/DDBJ whole genome shotgun (WGS) entry which is preliminary data.</text>
</comment>
<dbReference type="Proteomes" id="UP000636960">
    <property type="component" value="Unassembled WGS sequence"/>
</dbReference>
<dbReference type="InterPro" id="IPR029021">
    <property type="entry name" value="Prot-tyrosine_phosphatase-like"/>
</dbReference>
<evidence type="ECO:0000313" key="1">
    <source>
        <dbReference type="EMBL" id="GIE95049.1"/>
    </source>
</evidence>
<dbReference type="GO" id="GO:0004721">
    <property type="term" value="F:phosphoprotein phosphatase activity"/>
    <property type="evidence" value="ECO:0007669"/>
    <property type="project" value="InterPro"/>
</dbReference>
<dbReference type="EMBL" id="BOMV01000023">
    <property type="protein sequence ID" value="GIE95049.1"/>
    <property type="molecule type" value="Genomic_DNA"/>
</dbReference>
<evidence type="ECO:0008006" key="3">
    <source>
        <dbReference type="Google" id="ProtNLM"/>
    </source>
</evidence>
<dbReference type="AlphaFoldDB" id="A0A919MU81"/>
<keyword evidence="2" id="KW-1185">Reference proteome</keyword>
<dbReference type="Gene3D" id="3.90.190.10">
    <property type="entry name" value="Protein tyrosine phosphatase superfamily"/>
    <property type="match status" value="1"/>
</dbReference>
<dbReference type="SUPFAM" id="SSF52799">
    <property type="entry name" value="(Phosphotyrosine protein) phosphatases II"/>
    <property type="match status" value="1"/>
</dbReference>
<sequence>MRLDWPDCENVRDLGGLPTRDGGRTRPGGLIRADGLHRLTPHGVASVRAANVGRFLDLRGFAECEREPSPFAADPAYHHVPLLDEVLTYEVQHDTYAPMLEHNRDRIAGAFHLLAVAPPDAAVVVHCVGGRDRTAGLVALALAIAGVEPEAIIDDYGLSPERDPISMRNTLAHVDERYGGAEAYLHEIGVAPADIEEVRRRLRS</sequence>
<organism evidence="1 2">
    <name type="scientific">Paractinoplanes rishiriensis</name>
    <dbReference type="NCBI Taxonomy" id="1050105"/>
    <lineage>
        <taxon>Bacteria</taxon>
        <taxon>Bacillati</taxon>
        <taxon>Actinomycetota</taxon>
        <taxon>Actinomycetes</taxon>
        <taxon>Micromonosporales</taxon>
        <taxon>Micromonosporaceae</taxon>
        <taxon>Paractinoplanes</taxon>
    </lineage>
</organism>
<proteinExistence type="predicted"/>
<name>A0A919MU81_9ACTN</name>
<accession>A0A919MU81</accession>